<dbReference type="GO" id="GO:0015074">
    <property type="term" value="P:DNA integration"/>
    <property type="evidence" value="ECO:0007669"/>
    <property type="project" value="InterPro"/>
</dbReference>
<name>A0A832WIF0_9EURY</name>
<evidence type="ECO:0000313" key="4">
    <source>
        <dbReference type="Proteomes" id="UP000645676"/>
    </source>
</evidence>
<keyword evidence="1" id="KW-0233">DNA recombination</keyword>
<dbReference type="OMA" id="FNTHALR"/>
<dbReference type="PROSITE" id="PS51898">
    <property type="entry name" value="TYR_RECOMBINASE"/>
    <property type="match status" value="1"/>
</dbReference>
<organism evidence="3 4">
    <name type="scientific">Methanocaldococcus jannaschii</name>
    <dbReference type="NCBI Taxonomy" id="2190"/>
    <lineage>
        <taxon>Archaea</taxon>
        <taxon>Methanobacteriati</taxon>
        <taxon>Methanobacteriota</taxon>
        <taxon>Methanomada group</taxon>
        <taxon>Methanococci</taxon>
        <taxon>Methanococcales</taxon>
        <taxon>Methanocaldococcaceae</taxon>
        <taxon>Methanocaldococcus</taxon>
    </lineage>
</organism>
<dbReference type="GO" id="GO:0006310">
    <property type="term" value="P:DNA recombination"/>
    <property type="evidence" value="ECO:0007669"/>
    <property type="project" value="UniProtKB-KW"/>
</dbReference>
<proteinExistence type="predicted"/>
<dbReference type="InterPro" id="IPR002104">
    <property type="entry name" value="Integrase_catalytic"/>
</dbReference>
<reference evidence="3" key="1">
    <citation type="journal article" date="2020" name="bioRxiv">
        <title>A rank-normalized archaeal taxonomy based on genome phylogeny resolves widespread incomplete and uneven classifications.</title>
        <authorList>
            <person name="Rinke C."/>
            <person name="Chuvochina M."/>
            <person name="Mussig A.J."/>
            <person name="Chaumeil P.-A."/>
            <person name="Waite D.W."/>
            <person name="Whitman W.B."/>
            <person name="Parks D.H."/>
            <person name="Hugenholtz P."/>
        </authorList>
    </citation>
    <scope>NUCLEOTIDE SEQUENCE</scope>
    <source>
        <strain evidence="3">UBA8849</strain>
    </source>
</reference>
<gene>
    <name evidence="3" type="ORF">HA335_01845</name>
</gene>
<dbReference type="InterPro" id="IPR013762">
    <property type="entry name" value="Integrase-like_cat_sf"/>
</dbReference>
<accession>A0A832WIF0</accession>
<dbReference type="Gene3D" id="1.10.443.10">
    <property type="entry name" value="Intergrase catalytic core"/>
    <property type="match status" value="1"/>
</dbReference>
<feature type="domain" description="Tyr recombinase" evidence="2">
    <location>
        <begin position="29"/>
        <end position="220"/>
    </location>
</feature>
<dbReference type="Proteomes" id="UP000645676">
    <property type="component" value="Unassembled WGS sequence"/>
</dbReference>
<dbReference type="GO" id="GO:0003677">
    <property type="term" value="F:DNA binding"/>
    <property type="evidence" value="ECO:0007669"/>
    <property type="project" value="InterPro"/>
</dbReference>
<dbReference type="InterPro" id="IPR011010">
    <property type="entry name" value="DNA_brk_join_enz"/>
</dbReference>
<evidence type="ECO:0000256" key="1">
    <source>
        <dbReference type="ARBA" id="ARBA00023172"/>
    </source>
</evidence>
<evidence type="ECO:0000259" key="2">
    <source>
        <dbReference type="PROSITE" id="PS51898"/>
    </source>
</evidence>
<sequence length="223" mass="26733">MMIWDWNLSKPSESIKKHSGTWDKGIDYKQTYKMFKEDLQKLKNKELLYEDDYKRIAYLITFLFQLRNGCRIWEAIAGMINIAINIDNLNWNERITVKVRTQKRKDWEFRELIIPKCIKKEDIEMVRDVFLDIKKEIDEKLTMDEKLKAKKKIVKRFGAWLYKNYGINTHSLRYAYVTYLGEHGIPAQVLAKITKHKNINYIETYTQSRLAKEILKNIGDLDD</sequence>
<dbReference type="Pfam" id="PF00589">
    <property type="entry name" value="Phage_integrase"/>
    <property type="match status" value="1"/>
</dbReference>
<dbReference type="SUPFAM" id="SSF56349">
    <property type="entry name" value="DNA breaking-rejoining enzymes"/>
    <property type="match status" value="1"/>
</dbReference>
<comment type="caution">
    <text evidence="3">The sequence shown here is derived from an EMBL/GenBank/DDBJ whole genome shotgun (WGS) entry which is preliminary data.</text>
</comment>
<dbReference type="EMBL" id="DUJR01000007">
    <property type="protein sequence ID" value="HII59314.1"/>
    <property type="molecule type" value="Genomic_DNA"/>
</dbReference>
<protein>
    <submittedName>
        <fullName evidence="3">Tyrosine-type recombinase/integrase</fullName>
    </submittedName>
</protein>
<dbReference type="AlphaFoldDB" id="A0A832WIF0"/>
<evidence type="ECO:0000313" key="3">
    <source>
        <dbReference type="EMBL" id="HII59314.1"/>
    </source>
</evidence>
<dbReference type="SMR" id="A0A832WIF0"/>